<dbReference type="EMBL" id="JAWDGP010000847">
    <property type="protein sequence ID" value="KAK3796790.1"/>
    <property type="molecule type" value="Genomic_DNA"/>
</dbReference>
<accession>A0AAE1AZI9</accession>
<evidence type="ECO:0000313" key="2">
    <source>
        <dbReference type="EMBL" id="KAK3796790.1"/>
    </source>
</evidence>
<evidence type="ECO:0000313" key="1">
    <source>
        <dbReference type="EMBL" id="KAK3796788.1"/>
    </source>
</evidence>
<comment type="caution">
    <text evidence="1">The sequence shown here is derived from an EMBL/GenBank/DDBJ whole genome shotgun (WGS) entry which is preliminary data.</text>
</comment>
<keyword evidence="3" id="KW-1185">Reference proteome</keyword>
<dbReference type="EMBL" id="JAWDGP010000847">
    <property type="protein sequence ID" value="KAK3796788.1"/>
    <property type="molecule type" value="Genomic_DNA"/>
</dbReference>
<proteinExistence type="predicted"/>
<sequence>MLSSGGDMNGINIIKMDVKKSKMDRTKNLRFDRSDKPIFQKTEMFATFMGIAMDPMIKTLATPKTKCRTLYSSSLKKGKTATGQISDISCGE</sequence>
<name>A0AAE1AZI9_9GAST</name>
<protein>
    <submittedName>
        <fullName evidence="1">Uncharacterized protein</fullName>
    </submittedName>
</protein>
<organism evidence="1 3">
    <name type="scientific">Elysia crispata</name>
    <name type="common">lettuce slug</name>
    <dbReference type="NCBI Taxonomy" id="231223"/>
    <lineage>
        <taxon>Eukaryota</taxon>
        <taxon>Metazoa</taxon>
        <taxon>Spiralia</taxon>
        <taxon>Lophotrochozoa</taxon>
        <taxon>Mollusca</taxon>
        <taxon>Gastropoda</taxon>
        <taxon>Heterobranchia</taxon>
        <taxon>Euthyneura</taxon>
        <taxon>Panpulmonata</taxon>
        <taxon>Sacoglossa</taxon>
        <taxon>Placobranchoidea</taxon>
        <taxon>Plakobranchidae</taxon>
        <taxon>Elysia</taxon>
    </lineage>
</organism>
<gene>
    <name evidence="1" type="ORF">RRG08_045794</name>
    <name evidence="2" type="ORF">RRG08_045796</name>
</gene>
<dbReference type="Proteomes" id="UP001283361">
    <property type="component" value="Unassembled WGS sequence"/>
</dbReference>
<reference evidence="1" key="1">
    <citation type="journal article" date="2023" name="G3 (Bethesda)">
        <title>A reference genome for the long-term kleptoplast-retaining sea slug Elysia crispata morphotype clarki.</title>
        <authorList>
            <person name="Eastman K.E."/>
            <person name="Pendleton A.L."/>
            <person name="Shaikh M.A."/>
            <person name="Suttiyut T."/>
            <person name="Ogas R."/>
            <person name="Tomko P."/>
            <person name="Gavelis G."/>
            <person name="Widhalm J.R."/>
            <person name="Wisecaver J.H."/>
        </authorList>
    </citation>
    <scope>NUCLEOTIDE SEQUENCE</scope>
    <source>
        <strain evidence="1">ECLA1</strain>
    </source>
</reference>
<dbReference type="AlphaFoldDB" id="A0AAE1AZI9"/>
<evidence type="ECO:0000313" key="3">
    <source>
        <dbReference type="Proteomes" id="UP001283361"/>
    </source>
</evidence>